<feature type="transmembrane region" description="Helical" evidence="7">
    <location>
        <begin position="72"/>
        <end position="93"/>
    </location>
</feature>
<dbReference type="Pfam" id="PF02518">
    <property type="entry name" value="HATPase_c"/>
    <property type="match status" value="1"/>
</dbReference>
<reference evidence="10" key="1">
    <citation type="journal article" date="2016" name="Environ. Microbiol.">
        <title>The complete genome of a viable archaeum isolated from 123-million-year-old rock salt.</title>
        <authorList>
            <person name="Jaakkola S.T."/>
            <person name="Pfeiffer F."/>
            <person name="Ravantti J.J."/>
            <person name="Guo Q."/>
            <person name="Liu Y."/>
            <person name="Chen X."/>
            <person name="Ma H."/>
            <person name="Yang C."/>
            <person name="Oksanen H.M."/>
            <person name="Bamford D.H."/>
        </authorList>
    </citation>
    <scope>NUCLEOTIDE SEQUENCE</scope>
    <source>
        <strain evidence="10">JI20-1</strain>
    </source>
</reference>
<evidence type="ECO:0000256" key="5">
    <source>
        <dbReference type="ARBA" id="ARBA00022777"/>
    </source>
</evidence>
<keyword evidence="5 9" id="KW-0418">Kinase</keyword>
<dbReference type="PANTHER" id="PTHR44936">
    <property type="entry name" value="SENSOR PROTEIN CREC"/>
    <property type="match status" value="1"/>
</dbReference>
<dbReference type="KEGG" id="hhb:Hhub_3290"/>
<dbReference type="AlphaFoldDB" id="A0A0U5H5T9"/>
<keyword evidence="10" id="KW-1185">Reference proteome</keyword>
<keyword evidence="7" id="KW-0472">Membrane</keyword>
<dbReference type="Gene3D" id="3.30.565.10">
    <property type="entry name" value="Histidine kinase-like ATPase, C-terminal domain"/>
    <property type="match status" value="1"/>
</dbReference>
<dbReference type="STRING" id="1407499.HHUB_3290"/>
<dbReference type="GO" id="GO:0005524">
    <property type="term" value="F:ATP binding"/>
    <property type="evidence" value="ECO:0007669"/>
    <property type="project" value="UniProtKB-KW"/>
</dbReference>
<name>A0A0U5H5T9_9EURY</name>
<feature type="transmembrane region" description="Helical" evidence="7">
    <location>
        <begin position="12"/>
        <end position="30"/>
    </location>
</feature>
<keyword evidence="3 9" id="KW-0808">Transferase</keyword>
<keyword evidence="7" id="KW-0812">Transmembrane</keyword>
<dbReference type="PROSITE" id="PS50109">
    <property type="entry name" value="HIS_KIN"/>
    <property type="match status" value="1"/>
</dbReference>
<sequence length="351" mass="37739">MHTDTWRAGASATISLTGVVVVAVMVRHVLDAQPPLSGWLLAGFGGLVGAALVAAGYVVYRAEFTRRQTLGIAGWNVLGIVVIGAALGLLYAYQSAVAVLPAAPVFSGTVVVAVSAVAHVLIGVNDARRIRARQLAREREKLDVLSRLVRHNLRTEAQRLYSYATRVRMADDEATDDLADDVHGSGERLAALHGHITTIRNLVDSPPEPRPYDVSSAVADVVTDLREEYPDATIDVTVTDATPAAGDYLADAIRELVENAIEHNDSDEPWVGVEVATADGRVEIAVRDDGPEIPEVERATVTGEREITQLSHGSGVGLWLVRWIVDAYDGRLSFGGREDGNEVLLSFPRSR</sequence>
<keyword evidence="6" id="KW-0067">ATP-binding</keyword>
<evidence type="ECO:0000256" key="3">
    <source>
        <dbReference type="ARBA" id="ARBA00022679"/>
    </source>
</evidence>
<evidence type="ECO:0000256" key="7">
    <source>
        <dbReference type="SAM" id="Phobius"/>
    </source>
</evidence>
<comment type="catalytic activity">
    <reaction evidence="1">
        <text>ATP + protein L-histidine = ADP + protein N-phospho-L-histidine.</text>
        <dbReference type="EC" id="2.7.13.3"/>
    </reaction>
</comment>
<keyword evidence="4" id="KW-0547">Nucleotide-binding</keyword>
<keyword evidence="7" id="KW-1133">Transmembrane helix</keyword>
<evidence type="ECO:0000313" key="9">
    <source>
        <dbReference type="EMBL" id="CQH60769.1"/>
    </source>
</evidence>
<evidence type="ECO:0000313" key="10">
    <source>
        <dbReference type="Proteomes" id="UP000066737"/>
    </source>
</evidence>
<dbReference type="EMBL" id="LN831302">
    <property type="protein sequence ID" value="CQH60769.1"/>
    <property type="molecule type" value="Genomic_DNA"/>
</dbReference>
<protein>
    <recommendedName>
        <fullName evidence="2">histidine kinase</fullName>
        <ecNumber evidence="2">2.7.13.3</ecNumber>
    </recommendedName>
</protein>
<evidence type="ECO:0000256" key="2">
    <source>
        <dbReference type="ARBA" id="ARBA00012438"/>
    </source>
</evidence>
<organism evidence="9 10">
    <name type="scientific">Halobacterium hubeiense</name>
    <dbReference type="NCBI Taxonomy" id="1407499"/>
    <lineage>
        <taxon>Archaea</taxon>
        <taxon>Methanobacteriati</taxon>
        <taxon>Methanobacteriota</taxon>
        <taxon>Stenosarchaea group</taxon>
        <taxon>Halobacteria</taxon>
        <taxon>Halobacteriales</taxon>
        <taxon>Halobacteriaceae</taxon>
        <taxon>Halobacterium</taxon>
    </lineage>
</organism>
<dbReference type="InterPro" id="IPR005467">
    <property type="entry name" value="His_kinase_dom"/>
</dbReference>
<dbReference type="SMART" id="SM00387">
    <property type="entry name" value="HATPase_c"/>
    <property type="match status" value="1"/>
</dbReference>
<evidence type="ECO:0000256" key="1">
    <source>
        <dbReference type="ARBA" id="ARBA00000085"/>
    </source>
</evidence>
<dbReference type="Proteomes" id="UP000066737">
    <property type="component" value="Chromosome I"/>
</dbReference>
<dbReference type="EC" id="2.7.13.3" evidence="2"/>
<dbReference type="GO" id="GO:0004673">
    <property type="term" value="F:protein histidine kinase activity"/>
    <property type="evidence" value="ECO:0007669"/>
    <property type="project" value="UniProtKB-EC"/>
</dbReference>
<gene>
    <name evidence="9" type="ORF">HHUB_3290</name>
</gene>
<evidence type="ECO:0000256" key="4">
    <source>
        <dbReference type="ARBA" id="ARBA00022741"/>
    </source>
</evidence>
<dbReference type="InterPro" id="IPR050980">
    <property type="entry name" value="2C_sensor_his_kinase"/>
</dbReference>
<dbReference type="InterPro" id="IPR036890">
    <property type="entry name" value="HATPase_C_sf"/>
</dbReference>
<evidence type="ECO:0000259" key="8">
    <source>
        <dbReference type="PROSITE" id="PS50109"/>
    </source>
</evidence>
<dbReference type="OrthoDB" id="327291at2157"/>
<dbReference type="RefSeq" id="WP_059057644.1">
    <property type="nucleotide sequence ID" value="NZ_CEML01000001.1"/>
</dbReference>
<feature type="transmembrane region" description="Helical" evidence="7">
    <location>
        <begin position="105"/>
        <end position="124"/>
    </location>
</feature>
<dbReference type="InterPro" id="IPR003594">
    <property type="entry name" value="HATPase_dom"/>
</dbReference>
<dbReference type="PANTHER" id="PTHR44936:SF10">
    <property type="entry name" value="SENSOR PROTEIN RSTB"/>
    <property type="match status" value="1"/>
</dbReference>
<feature type="transmembrane region" description="Helical" evidence="7">
    <location>
        <begin position="36"/>
        <end position="60"/>
    </location>
</feature>
<feature type="domain" description="Histidine kinase" evidence="8">
    <location>
        <begin position="148"/>
        <end position="351"/>
    </location>
</feature>
<evidence type="ECO:0000256" key="6">
    <source>
        <dbReference type="ARBA" id="ARBA00022840"/>
    </source>
</evidence>
<proteinExistence type="predicted"/>
<dbReference type="GeneID" id="26659903"/>
<dbReference type="SUPFAM" id="SSF55874">
    <property type="entry name" value="ATPase domain of HSP90 chaperone/DNA topoisomerase II/histidine kinase"/>
    <property type="match status" value="1"/>
</dbReference>
<accession>A0A0U5H5T9</accession>